<dbReference type="PROSITE" id="PS51462">
    <property type="entry name" value="NUDIX"/>
    <property type="match status" value="1"/>
</dbReference>
<evidence type="ECO:0000256" key="5">
    <source>
        <dbReference type="RuleBase" id="RU003476"/>
    </source>
</evidence>
<gene>
    <name evidence="7" type="ORF">HEB94_002687</name>
</gene>
<accession>A0A927R8W1</accession>
<keyword evidence="3 5" id="KW-0378">Hydrolase</keyword>
<reference evidence="7" key="1">
    <citation type="submission" date="2020-10" db="EMBL/GenBank/DDBJ databases">
        <title>Sequencing the genomes of 1000 actinobacteria strains.</title>
        <authorList>
            <person name="Klenk H.-P."/>
        </authorList>
    </citation>
    <scope>NUCLEOTIDE SEQUENCE</scope>
    <source>
        <strain evidence="7">DSM 45354</strain>
    </source>
</reference>
<dbReference type="PROSITE" id="PS00893">
    <property type="entry name" value="NUDIX_BOX"/>
    <property type="match status" value="1"/>
</dbReference>
<name>A0A927R8W1_9ACTN</name>
<comment type="cofactor">
    <cofactor evidence="1">
        <name>Mg(2+)</name>
        <dbReference type="ChEBI" id="CHEBI:18420"/>
    </cofactor>
</comment>
<dbReference type="EMBL" id="JADBEM010000001">
    <property type="protein sequence ID" value="MBE1605839.1"/>
    <property type="molecule type" value="Genomic_DNA"/>
</dbReference>
<dbReference type="CDD" id="cd18876">
    <property type="entry name" value="NUDIX_Hydrolase"/>
    <property type="match status" value="1"/>
</dbReference>
<dbReference type="PANTHER" id="PTHR43046">
    <property type="entry name" value="GDP-MANNOSE MANNOSYL HYDROLASE"/>
    <property type="match status" value="1"/>
</dbReference>
<protein>
    <submittedName>
        <fullName evidence="7">ADP-ribose pyrophosphatase YjhB (NUDIX family)</fullName>
    </submittedName>
</protein>
<dbReference type="RefSeq" id="WP_337917637.1">
    <property type="nucleotide sequence ID" value="NZ_BAABJL010000206.1"/>
</dbReference>
<evidence type="ECO:0000259" key="6">
    <source>
        <dbReference type="PROSITE" id="PS51462"/>
    </source>
</evidence>
<feature type="domain" description="Nudix hydrolase" evidence="6">
    <location>
        <begin position="17"/>
        <end position="146"/>
    </location>
</feature>
<dbReference type="InterPro" id="IPR000086">
    <property type="entry name" value="NUDIX_hydrolase_dom"/>
</dbReference>
<proteinExistence type="inferred from homology"/>
<comment type="caution">
    <text evidence="7">The sequence shown here is derived from an EMBL/GenBank/DDBJ whole genome shotgun (WGS) entry which is preliminary data.</text>
</comment>
<dbReference type="Proteomes" id="UP000638648">
    <property type="component" value="Unassembled WGS sequence"/>
</dbReference>
<dbReference type="GO" id="GO:0016787">
    <property type="term" value="F:hydrolase activity"/>
    <property type="evidence" value="ECO:0007669"/>
    <property type="project" value="UniProtKB-KW"/>
</dbReference>
<evidence type="ECO:0000256" key="3">
    <source>
        <dbReference type="ARBA" id="ARBA00022801"/>
    </source>
</evidence>
<keyword evidence="4" id="KW-0460">Magnesium</keyword>
<dbReference type="Pfam" id="PF00293">
    <property type="entry name" value="NUDIX"/>
    <property type="match status" value="1"/>
</dbReference>
<dbReference type="InterPro" id="IPR015797">
    <property type="entry name" value="NUDIX_hydrolase-like_dom_sf"/>
</dbReference>
<dbReference type="InterPro" id="IPR020084">
    <property type="entry name" value="NUDIX_hydrolase_CS"/>
</dbReference>
<dbReference type="SUPFAM" id="SSF55811">
    <property type="entry name" value="Nudix"/>
    <property type="match status" value="1"/>
</dbReference>
<evidence type="ECO:0000313" key="7">
    <source>
        <dbReference type="EMBL" id="MBE1605839.1"/>
    </source>
</evidence>
<keyword evidence="8" id="KW-1185">Reference proteome</keyword>
<dbReference type="InterPro" id="IPR020476">
    <property type="entry name" value="Nudix_hydrolase"/>
</dbReference>
<dbReference type="PANTHER" id="PTHR43046:SF12">
    <property type="entry name" value="GDP-MANNOSE MANNOSYL HYDROLASE"/>
    <property type="match status" value="1"/>
</dbReference>
<evidence type="ECO:0000256" key="1">
    <source>
        <dbReference type="ARBA" id="ARBA00001946"/>
    </source>
</evidence>
<organism evidence="7 8">
    <name type="scientific">Actinopolymorpha pittospori</name>
    <dbReference type="NCBI Taxonomy" id="648752"/>
    <lineage>
        <taxon>Bacteria</taxon>
        <taxon>Bacillati</taxon>
        <taxon>Actinomycetota</taxon>
        <taxon>Actinomycetes</taxon>
        <taxon>Propionibacteriales</taxon>
        <taxon>Actinopolymorphaceae</taxon>
        <taxon>Actinopolymorpha</taxon>
    </lineage>
</organism>
<comment type="similarity">
    <text evidence="2 5">Belongs to the Nudix hydrolase family.</text>
</comment>
<sequence>MTTTESSQADFGASLPRKQMAAGALLFDAAGRILLVQPTYKQVWDLPGGVVEADESPHTAVCRELKEELGLHRAWLDLLTVDWQSPQDGMLEGMRFVFDGGVVQPDEISAITLPADELRGWAFCTPEEAKGLVSPRLARRISASLDARSAGRAAYLENGYPLDRPWHDE</sequence>
<evidence type="ECO:0000256" key="4">
    <source>
        <dbReference type="ARBA" id="ARBA00022842"/>
    </source>
</evidence>
<dbReference type="Gene3D" id="3.90.79.10">
    <property type="entry name" value="Nucleoside Triphosphate Pyrophosphohydrolase"/>
    <property type="match status" value="1"/>
</dbReference>
<dbReference type="AlphaFoldDB" id="A0A927R8W1"/>
<evidence type="ECO:0000313" key="8">
    <source>
        <dbReference type="Proteomes" id="UP000638648"/>
    </source>
</evidence>
<evidence type="ECO:0000256" key="2">
    <source>
        <dbReference type="ARBA" id="ARBA00005582"/>
    </source>
</evidence>
<dbReference type="PRINTS" id="PR00502">
    <property type="entry name" value="NUDIXFAMILY"/>
</dbReference>